<reference evidence="2" key="1">
    <citation type="journal article" date="2013" name="New Phytol.">
        <title>Comparative genomic and transcriptomic analyses reveal the hemibiotrophic stage shift of Colletotrichum fungi.</title>
        <authorList>
            <person name="Gan P."/>
            <person name="Ikeda K."/>
            <person name="Irieda H."/>
            <person name="Narusaka M."/>
            <person name="O'Connell R.J."/>
            <person name="Narusaka Y."/>
            <person name="Takano Y."/>
            <person name="Kubo Y."/>
            <person name="Shirasu K."/>
        </authorList>
    </citation>
    <scope>NUCLEOTIDE SEQUENCE [LARGE SCALE GENOMIC DNA]</scope>
    <source>
        <strain evidence="2">104-T / ATCC 96160 / CBS 514.97 / LARS 414 / MAFF 240422</strain>
    </source>
</reference>
<dbReference type="EMBL" id="AMCV02000009">
    <property type="protein sequence ID" value="TDZ22879.1"/>
    <property type="molecule type" value="Genomic_DNA"/>
</dbReference>
<dbReference type="Proteomes" id="UP000014480">
    <property type="component" value="Unassembled WGS sequence"/>
</dbReference>
<keyword evidence="2" id="KW-1185">Reference proteome</keyword>
<dbReference type="AlphaFoldDB" id="A0A484FWL3"/>
<comment type="caution">
    <text evidence="1">The sequence shown here is derived from an EMBL/GenBank/DDBJ whole genome shotgun (WGS) entry which is preliminary data.</text>
</comment>
<sequence>MPPHCRLLSRPSCVLLFVSTDMSPYQVKLPPAPATSFGTVFHQTLVFFATFQLHILVRLLPSRSWSCYTTLGKPCAACYRCLAMLLLLSRRYQRAGYTAHRLAA</sequence>
<reference evidence="2" key="2">
    <citation type="journal article" date="2019" name="Mol. Plant Microbe Interact.">
        <title>Genome sequence resources for four phytopathogenic fungi from the Colletotrichum orbiculare species complex.</title>
        <authorList>
            <person name="Gan P."/>
            <person name="Tsushima A."/>
            <person name="Narusaka M."/>
            <person name="Narusaka Y."/>
            <person name="Takano Y."/>
            <person name="Kubo Y."/>
            <person name="Shirasu K."/>
        </authorList>
    </citation>
    <scope>GENOME REANNOTATION</scope>
    <source>
        <strain evidence="2">104-T / ATCC 96160 / CBS 514.97 / LARS 414 / MAFF 240422</strain>
    </source>
</reference>
<accession>A0A484FWL3</accession>
<evidence type="ECO:0000313" key="1">
    <source>
        <dbReference type="EMBL" id="TDZ22879.1"/>
    </source>
</evidence>
<organism evidence="1 2">
    <name type="scientific">Colletotrichum orbiculare (strain 104-T / ATCC 96160 / CBS 514.97 / LARS 414 / MAFF 240422)</name>
    <name type="common">Cucumber anthracnose fungus</name>
    <name type="synonym">Colletotrichum lagenarium</name>
    <dbReference type="NCBI Taxonomy" id="1213857"/>
    <lineage>
        <taxon>Eukaryota</taxon>
        <taxon>Fungi</taxon>
        <taxon>Dikarya</taxon>
        <taxon>Ascomycota</taxon>
        <taxon>Pezizomycotina</taxon>
        <taxon>Sordariomycetes</taxon>
        <taxon>Hypocreomycetidae</taxon>
        <taxon>Glomerellales</taxon>
        <taxon>Glomerellaceae</taxon>
        <taxon>Colletotrichum</taxon>
        <taxon>Colletotrichum orbiculare species complex</taxon>
    </lineage>
</organism>
<protein>
    <submittedName>
        <fullName evidence="1">Uncharacterized protein</fullName>
    </submittedName>
</protein>
<evidence type="ECO:0000313" key="2">
    <source>
        <dbReference type="Proteomes" id="UP000014480"/>
    </source>
</evidence>
<gene>
    <name evidence="1" type="ORF">Cob_v004252</name>
</gene>
<name>A0A484FWL3_COLOR</name>
<proteinExistence type="predicted"/>